<dbReference type="Proteomes" id="UP001175271">
    <property type="component" value="Unassembled WGS sequence"/>
</dbReference>
<reference evidence="1" key="1">
    <citation type="submission" date="2023-06" db="EMBL/GenBank/DDBJ databases">
        <title>Genomic analysis of the entomopathogenic nematode Steinernema hermaphroditum.</title>
        <authorList>
            <person name="Schwarz E.M."/>
            <person name="Heppert J.K."/>
            <person name="Baniya A."/>
            <person name="Schwartz H.T."/>
            <person name="Tan C.-H."/>
            <person name="Antoshechkin I."/>
            <person name="Sternberg P.W."/>
            <person name="Goodrich-Blair H."/>
            <person name="Dillman A.R."/>
        </authorList>
    </citation>
    <scope>NUCLEOTIDE SEQUENCE</scope>
    <source>
        <strain evidence="1">PS9179</strain>
        <tissue evidence="1">Whole animal</tissue>
    </source>
</reference>
<name>A0AA39HNT9_9BILA</name>
<evidence type="ECO:0008006" key="3">
    <source>
        <dbReference type="Google" id="ProtNLM"/>
    </source>
</evidence>
<evidence type="ECO:0000313" key="1">
    <source>
        <dbReference type="EMBL" id="KAK0408129.1"/>
    </source>
</evidence>
<comment type="caution">
    <text evidence="1">The sequence shown here is derived from an EMBL/GenBank/DDBJ whole genome shotgun (WGS) entry which is preliminary data.</text>
</comment>
<keyword evidence="2" id="KW-1185">Reference proteome</keyword>
<dbReference type="AlphaFoldDB" id="A0AA39HNT9"/>
<proteinExistence type="predicted"/>
<gene>
    <name evidence="1" type="ORF">QR680_003789</name>
</gene>
<protein>
    <recommendedName>
        <fullName evidence="3">F-box domain-containing protein</fullName>
    </recommendedName>
</protein>
<evidence type="ECO:0000313" key="2">
    <source>
        <dbReference type="Proteomes" id="UP001175271"/>
    </source>
</evidence>
<accession>A0AA39HNT9</accession>
<dbReference type="EMBL" id="JAUCMV010000003">
    <property type="protein sequence ID" value="KAK0408129.1"/>
    <property type="molecule type" value="Genomic_DNA"/>
</dbReference>
<organism evidence="1 2">
    <name type="scientific">Steinernema hermaphroditum</name>
    <dbReference type="NCBI Taxonomy" id="289476"/>
    <lineage>
        <taxon>Eukaryota</taxon>
        <taxon>Metazoa</taxon>
        <taxon>Ecdysozoa</taxon>
        <taxon>Nematoda</taxon>
        <taxon>Chromadorea</taxon>
        <taxon>Rhabditida</taxon>
        <taxon>Tylenchina</taxon>
        <taxon>Panagrolaimomorpha</taxon>
        <taxon>Strongyloidoidea</taxon>
        <taxon>Steinernematidae</taxon>
        <taxon>Steinernema</taxon>
    </lineage>
</organism>
<sequence length="414" mass="47536">MDELPYDLVDHLIHFLPLSDITTIAEAAADKPELENWSLVAENHIEERVILDIDVYIPKPDILIHSPKRRKSADGFEQPLESIRVSLRKRGECAEVWDDKSWRYTWIGRLRIHSTELFLTTDHRSSDVQELLRIAKMPVDPGQSLLCIQNVNQSRWISGGCKETDVALDIARAFQKTFAEVTISNCSNGQNSKLEDFVIDYINGEGSLLHLGFDTCIDVQRQAVAGAVVSLFKKKSYPGTSILRVDLPPGTLRSCDVERLIENWRNTDGRFELRMRMRSNDWTAIRSNLELVNGYLAHPMKMSSLFCCNYCISTTRFEDWHLPATFEWIEGLINDWKNGDGLCIYKGQRQVKLFMEREEWLELAEKYGPLQKKNRSLPAIGHQLGTALLEVRKKLKFVTFQVKRLSLSSTAVMF</sequence>